<evidence type="ECO:0000256" key="4">
    <source>
        <dbReference type="ARBA" id="ARBA00014409"/>
    </source>
</evidence>
<feature type="compositionally biased region" description="Basic and acidic residues" evidence="15">
    <location>
        <begin position="817"/>
        <end position="830"/>
    </location>
</feature>
<protein>
    <recommendedName>
        <fullName evidence="4 14">Vitamin B12-dependent ribonucleotide reductase</fullName>
        <ecNumber evidence="3 14">1.17.4.1</ecNumber>
    </recommendedName>
</protein>
<evidence type="ECO:0000256" key="3">
    <source>
        <dbReference type="ARBA" id="ARBA00012274"/>
    </source>
</evidence>
<dbReference type="PRINTS" id="PR01183">
    <property type="entry name" value="RIBORDTASEM1"/>
</dbReference>
<evidence type="ECO:0000256" key="11">
    <source>
        <dbReference type="ARBA" id="ARBA00023285"/>
    </source>
</evidence>
<name>A0A1F7WKI1_9BACT</name>
<evidence type="ECO:0000313" key="19">
    <source>
        <dbReference type="EMBL" id="OGM03027.1"/>
    </source>
</evidence>
<comment type="catalytic activity">
    <reaction evidence="13 14">
        <text>a 2'-deoxyribonucleoside 5'-diphosphate + [thioredoxin]-disulfide + H2O = a ribonucleoside 5'-diphosphate + [thioredoxin]-dithiol</text>
        <dbReference type="Rhea" id="RHEA:23252"/>
        <dbReference type="Rhea" id="RHEA-COMP:10698"/>
        <dbReference type="Rhea" id="RHEA-COMP:10700"/>
        <dbReference type="ChEBI" id="CHEBI:15377"/>
        <dbReference type="ChEBI" id="CHEBI:29950"/>
        <dbReference type="ChEBI" id="CHEBI:50058"/>
        <dbReference type="ChEBI" id="CHEBI:57930"/>
        <dbReference type="ChEBI" id="CHEBI:73316"/>
        <dbReference type="EC" id="1.17.4.1"/>
    </reaction>
</comment>
<sequence>MNNTMKRTLTDKKIELTPNARIVLEKRYLKPNETPEKLLWRVAKNVALGDVIYDRNIGLNAVYKNVSRAVVEPGDERSTELTLLYNPGYENADKLKMTLGQFAASLPEESLNSPETKKTIDAFRDFLSANGVKNYDDNFRQFLDNLNELYDSCESARRSADEFFDVMASLEFLPNSPTLMNAGNTLQQLSACFVLPVEDDIKGIYSTLLDAAMIHKSGGGTGFSFSRLRPRNDNVKTTKGIASGPISFMRVYNASTEEIKQGGTRRGANMGILRVDHPDIIDFITCKKDDKTLTNFNISVAITDKFMQAVADGADFDLVNPHSGEVVKTVMASQIWNLLVENAWRNGDPGVIFIDRINEYNPTPALGDIESTNPCGEQPLLPYESCNLGSINLGRMIKNGKVNYDRLAKVVACAVHFLDNIIDMNKYPSAEIERLTRSNRKIGLGIMGFADMLAQLEIAYNSDAACDLAENIMNFIRTEARKASAALAAVRGVFPNFKNSIYDLNSPNFKGDDIKLRNAASTTVAPTGTISTIAGAWGGIEPYFALSYEKRVMDGTVLREINPFLIAALKKHGLLRDDIIETIKTDGTLKNLSELPENLRDVFVTSHEIPYEWHVKIQAAFQKYCDNAVSKTINFSNSATAADIAQAYMMAYKMMLKGITVYRDGCKSEQVYHTGSAAKTSTGADKNAPASAACEIPKLPQAKKRKTPQIADGTRIRKDTGCGMLYVHIYKDLDGKEIEVFADLGKAGGCPSAFTEGLGRLSSLALKHGATMQEIRDELIEIKCTKEKGLGPNYIASCLDGVGKAIHDYISLREMARQQAAEKDGREKTTEPNNSDDSNFTGGVAQALSISGSALNGNSYLGGVTGPNHGQSGACPECGGTLDYVEGCRGGKCRNPACSYYSCG</sequence>
<keyword evidence="7 14" id="KW-0547">Nucleotide-binding</keyword>
<comment type="caution">
    <text evidence="19">The sequence shown here is derived from an EMBL/GenBank/DDBJ whole genome shotgun (WGS) entry which is preliminary data.</text>
</comment>
<evidence type="ECO:0000256" key="15">
    <source>
        <dbReference type="SAM" id="MobiDB-lite"/>
    </source>
</evidence>
<proteinExistence type="inferred from homology"/>
<dbReference type="GO" id="GO:0031419">
    <property type="term" value="F:cobalamin binding"/>
    <property type="evidence" value="ECO:0007669"/>
    <property type="project" value="UniProtKB-KW"/>
</dbReference>
<evidence type="ECO:0000256" key="13">
    <source>
        <dbReference type="ARBA" id="ARBA00047754"/>
    </source>
</evidence>
<dbReference type="Pfam" id="PF00317">
    <property type="entry name" value="Ribonuc_red_lgN"/>
    <property type="match status" value="1"/>
</dbReference>
<feature type="domain" description="Ribonucleotide reductase large subunit N-terminal" evidence="16">
    <location>
        <begin position="15"/>
        <end position="186"/>
    </location>
</feature>
<dbReference type="GO" id="GO:0071897">
    <property type="term" value="P:DNA biosynthetic process"/>
    <property type="evidence" value="ECO:0007669"/>
    <property type="project" value="UniProtKB-KW"/>
</dbReference>
<dbReference type="Pfam" id="PF02867">
    <property type="entry name" value="Ribonuc_red_lgC"/>
    <property type="match status" value="1"/>
</dbReference>
<evidence type="ECO:0000256" key="5">
    <source>
        <dbReference type="ARBA" id="ARBA00022628"/>
    </source>
</evidence>
<comment type="cofactor">
    <cofactor evidence="1 14">
        <name>adenosylcob(III)alamin</name>
        <dbReference type="ChEBI" id="CHEBI:18408"/>
    </cofactor>
</comment>
<dbReference type="GO" id="GO:0005524">
    <property type="term" value="F:ATP binding"/>
    <property type="evidence" value="ECO:0007669"/>
    <property type="project" value="InterPro"/>
</dbReference>
<evidence type="ECO:0000256" key="6">
    <source>
        <dbReference type="ARBA" id="ARBA00022634"/>
    </source>
</evidence>
<evidence type="ECO:0000259" key="17">
    <source>
        <dbReference type="Pfam" id="PF02867"/>
    </source>
</evidence>
<feature type="domain" description="Ribonucleotide reductase large subunit C-terminal" evidence="17">
    <location>
        <begin position="190"/>
        <end position="662"/>
    </location>
</feature>
<dbReference type="Pfam" id="PF12637">
    <property type="entry name" value="TSCPD"/>
    <property type="match status" value="1"/>
</dbReference>
<dbReference type="EC" id="1.17.4.1" evidence="3 14"/>
<keyword evidence="10" id="KW-1015">Disulfide bond</keyword>
<dbReference type="InterPro" id="IPR013509">
    <property type="entry name" value="RNR_lsu_N"/>
</dbReference>
<accession>A0A1F7WKI1</accession>
<evidence type="ECO:0000256" key="1">
    <source>
        <dbReference type="ARBA" id="ARBA00001922"/>
    </source>
</evidence>
<reference evidence="19 20" key="1">
    <citation type="journal article" date="2016" name="Nat. Commun.">
        <title>Thousands of microbial genomes shed light on interconnected biogeochemical processes in an aquifer system.</title>
        <authorList>
            <person name="Anantharaman K."/>
            <person name="Brown C.T."/>
            <person name="Hug L.A."/>
            <person name="Sharon I."/>
            <person name="Castelle C.J."/>
            <person name="Probst A.J."/>
            <person name="Thomas B.C."/>
            <person name="Singh A."/>
            <person name="Wilkins M.J."/>
            <person name="Karaoz U."/>
            <person name="Brodie E.L."/>
            <person name="Williams K.H."/>
            <person name="Hubbard S.S."/>
            <person name="Banfield J.F."/>
        </authorList>
    </citation>
    <scope>NUCLEOTIDE SEQUENCE [LARGE SCALE GENOMIC DNA]</scope>
</reference>
<dbReference type="PANTHER" id="PTHR43371:SF1">
    <property type="entry name" value="RIBONUCLEOSIDE-DIPHOSPHATE REDUCTASE"/>
    <property type="match status" value="1"/>
</dbReference>
<feature type="compositionally biased region" description="Polar residues" evidence="15">
    <location>
        <begin position="831"/>
        <end position="841"/>
    </location>
</feature>
<evidence type="ECO:0000256" key="14">
    <source>
        <dbReference type="RuleBase" id="RU364064"/>
    </source>
</evidence>
<evidence type="ECO:0000256" key="10">
    <source>
        <dbReference type="ARBA" id="ARBA00023157"/>
    </source>
</evidence>
<dbReference type="InterPro" id="IPR024434">
    <property type="entry name" value="TSCPD_dom"/>
</dbReference>
<evidence type="ECO:0000313" key="20">
    <source>
        <dbReference type="Proteomes" id="UP000178735"/>
    </source>
</evidence>
<dbReference type="CDD" id="cd02888">
    <property type="entry name" value="RNR_II_dimer"/>
    <property type="match status" value="1"/>
</dbReference>
<dbReference type="SUPFAM" id="SSF51998">
    <property type="entry name" value="PFL-like glycyl radical enzymes"/>
    <property type="match status" value="1"/>
</dbReference>
<dbReference type="GO" id="GO:0009263">
    <property type="term" value="P:deoxyribonucleotide biosynthetic process"/>
    <property type="evidence" value="ECO:0007669"/>
    <property type="project" value="UniProtKB-KW"/>
</dbReference>
<dbReference type="InterPro" id="IPR013344">
    <property type="entry name" value="RNR_NrdJ/NrdZ"/>
</dbReference>
<keyword evidence="8 14" id="KW-0560">Oxidoreductase</keyword>
<keyword evidence="9" id="KW-0215">Deoxyribonucleotide synthesis</keyword>
<dbReference type="PANTHER" id="PTHR43371">
    <property type="entry name" value="VITAMIN B12-DEPENDENT RIBONUCLEOTIDE REDUCTASE"/>
    <property type="match status" value="1"/>
</dbReference>
<dbReference type="InterPro" id="IPR000788">
    <property type="entry name" value="RNR_lg_C"/>
</dbReference>
<dbReference type="EMBL" id="MGFH01000190">
    <property type="protein sequence ID" value="OGM03027.1"/>
    <property type="molecule type" value="Genomic_DNA"/>
</dbReference>
<evidence type="ECO:0000256" key="2">
    <source>
        <dbReference type="ARBA" id="ARBA00007405"/>
    </source>
</evidence>
<dbReference type="NCBIfam" id="TIGR02504">
    <property type="entry name" value="NrdJ_Z"/>
    <property type="match status" value="1"/>
</dbReference>
<dbReference type="NCBIfam" id="NF006417">
    <property type="entry name" value="PRK08665.1"/>
    <property type="match status" value="1"/>
</dbReference>
<keyword evidence="5 14" id="KW-0846">Cobalamin</keyword>
<gene>
    <name evidence="19" type="ORF">A2008_01450</name>
</gene>
<feature type="region of interest" description="Disordered" evidence="15">
    <location>
        <begin position="817"/>
        <end position="842"/>
    </location>
</feature>
<feature type="domain" description="TSCPD" evidence="18">
    <location>
        <begin position="707"/>
        <end position="809"/>
    </location>
</feature>
<dbReference type="InterPro" id="IPR050862">
    <property type="entry name" value="RdRp_reductase_class-2"/>
</dbReference>
<dbReference type="GO" id="GO:0004748">
    <property type="term" value="F:ribonucleoside-diphosphate reductase activity, thioredoxin disulfide as acceptor"/>
    <property type="evidence" value="ECO:0007669"/>
    <property type="project" value="UniProtKB-EC"/>
</dbReference>
<dbReference type="Gene3D" id="3.20.70.20">
    <property type="match status" value="1"/>
</dbReference>
<comment type="similarity">
    <text evidence="2 14">Belongs to the ribonucleoside diphosphate reductase class-2 family.</text>
</comment>
<dbReference type="STRING" id="1817813.A2008_01450"/>
<keyword evidence="11 14" id="KW-0170">Cobalt</keyword>
<evidence type="ECO:0000256" key="8">
    <source>
        <dbReference type="ARBA" id="ARBA00023002"/>
    </source>
</evidence>
<keyword evidence="6 14" id="KW-0237">DNA synthesis</keyword>
<evidence type="ECO:0000256" key="7">
    <source>
        <dbReference type="ARBA" id="ARBA00022741"/>
    </source>
</evidence>
<evidence type="ECO:0000256" key="9">
    <source>
        <dbReference type="ARBA" id="ARBA00023116"/>
    </source>
</evidence>
<organism evidence="19 20">
    <name type="scientific">Candidatus Wallbacteria bacterium GWC2_49_35</name>
    <dbReference type="NCBI Taxonomy" id="1817813"/>
    <lineage>
        <taxon>Bacteria</taxon>
        <taxon>Candidatus Walliibacteriota</taxon>
    </lineage>
</organism>
<evidence type="ECO:0000259" key="16">
    <source>
        <dbReference type="Pfam" id="PF00317"/>
    </source>
</evidence>
<dbReference type="Proteomes" id="UP000178735">
    <property type="component" value="Unassembled WGS sequence"/>
</dbReference>
<dbReference type="AlphaFoldDB" id="A0A1F7WKI1"/>
<comment type="function">
    <text evidence="12 14">Catalyzes the reduction of ribonucleotides to deoxyribonucleotides. May function to provide a pool of deoxyribonucleotide precursors for DNA repair during oxygen limitation and/or for immediate growth after restoration of oxygen.</text>
</comment>
<evidence type="ECO:0000259" key="18">
    <source>
        <dbReference type="Pfam" id="PF12637"/>
    </source>
</evidence>
<evidence type="ECO:0000256" key="12">
    <source>
        <dbReference type="ARBA" id="ARBA00025437"/>
    </source>
</evidence>